<keyword evidence="2" id="KW-0121">Carboxypeptidase</keyword>
<name>A0A1G8C7M4_9VIBR</name>
<dbReference type="STRING" id="861298.SAMN04488136_11571"/>
<dbReference type="OrthoDB" id="7956186at2"/>
<keyword evidence="3" id="KW-1185">Reference proteome</keyword>
<dbReference type="GO" id="GO:0006508">
    <property type="term" value="P:proteolysis"/>
    <property type="evidence" value="ECO:0007669"/>
    <property type="project" value="InterPro"/>
</dbReference>
<organism evidence="2 3">
    <name type="scientific">Vibrio xiamenensis</name>
    <dbReference type="NCBI Taxonomy" id="861298"/>
    <lineage>
        <taxon>Bacteria</taxon>
        <taxon>Pseudomonadati</taxon>
        <taxon>Pseudomonadota</taxon>
        <taxon>Gammaproteobacteria</taxon>
        <taxon>Vibrionales</taxon>
        <taxon>Vibrionaceae</taxon>
        <taxon>Vibrio</taxon>
    </lineage>
</organism>
<accession>A0A1G8C7M4</accession>
<dbReference type="EMBL" id="FNDD01000015">
    <property type="protein sequence ID" value="SDH40870.1"/>
    <property type="molecule type" value="Genomic_DNA"/>
</dbReference>
<evidence type="ECO:0000313" key="3">
    <source>
        <dbReference type="Proteomes" id="UP000198854"/>
    </source>
</evidence>
<dbReference type="GO" id="GO:0004181">
    <property type="term" value="F:metallocarboxypeptidase activity"/>
    <property type="evidence" value="ECO:0007669"/>
    <property type="project" value="InterPro"/>
</dbReference>
<dbReference type="GO" id="GO:0008270">
    <property type="term" value="F:zinc ion binding"/>
    <property type="evidence" value="ECO:0007669"/>
    <property type="project" value="InterPro"/>
</dbReference>
<gene>
    <name evidence="2" type="ORF">SAMN04488136_11571</name>
</gene>
<dbReference type="Gene3D" id="3.40.630.10">
    <property type="entry name" value="Zn peptidases"/>
    <property type="match status" value="1"/>
</dbReference>
<evidence type="ECO:0000259" key="1">
    <source>
        <dbReference type="Pfam" id="PF00246"/>
    </source>
</evidence>
<protein>
    <submittedName>
        <fullName evidence="2">Zinc carboxypeptidase</fullName>
    </submittedName>
</protein>
<dbReference type="AlphaFoldDB" id="A0A1G8C7M4"/>
<dbReference type="SUPFAM" id="SSF53187">
    <property type="entry name" value="Zn-dependent exopeptidases"/>
    <property type="match status" value="1"/>
</dbReference>
<proteinExistence type="predicted"/>
<dbReference type="RefSeq" id="WP_093274762.1">
    <property type="nucleotide sequence ID" value="NZ_FNDD01000015.1"/>
</dbReference>
<feature type="domain" description="Peptidase M14" evidence="1">
    <location>
        <begin position="346"/>
        <end position="402"/>
    </location>
</feature>
<keyword evidence="2" id="KW-0378">Hydrolase</keyword>
<dbReference type="Proteomes" id="UP000198854">
    <property type="component" value="Unassembled WGS sequence"/>
</dbReference>
<dbReference type="InterPro" id="IPR000834">
    <property type="entry name" value="Peptidase_M14"/>
</dbReference>
<keyword evidence="2" id="KW-0645">Protease</keyword>
<reference evidence="2 3" key="1">
    <citation type="submission" date="2016-10" db="EMBL/GenBank/DDBJ databases">
        <authorList>
            <person name="de Groot N.N."/>
        </authorList>
    </citation>
    <scope>NUCLEOTIDE SEQUENCE [LARGE SCALE GENOMIC DNA]</scope>
    <source>
        <strain evidence="2 3">CGMCC 1.10228</strain>
    </source>
</reference>
<evidence type="ECO:0000313" key="2">
    <source>
        <dbReference type="EMBL" id="SDH40870.1"/>
    </source>
</evidence>
<sequence>MSCLLSTRVVSGLSKLAEQLEKLDCDGESIRVWVFADHTSRTKAQKALRELGFDIEILSAYKPLLHYFLESVDLSNQTFERVEIFYPQNQHAAPTRFLLEAYPLAALIDSKSVVFTADSNLESHYRIRVYRAQQDVQEIVVLAPNIVCQSATGELVFRPTGWIQVLDKQGRLSKELRLESDFEQVFELLMTSIQAYDWPSHSPYFERLVIDVKVPYQDDAIGYEHEVVSLKEALHEDLYFSIQEWFKYQEGKVLSARDSQPGQIVPLIHDSHDGQYHLELRLEPYTLHEPSTTSLEFATLALDDLDTISQPISIAQLERQFDDLPGQRFSAETVTGFRVNAKYIQGDDAAVYISGGQHANETSGVVGALRAAKQLLQKSNAHLVISPLENPDGYLLNHEFMQLNPQHMNHAARYTVLGDDLEYRQCAPFYEQTIRHQATQFSKAKLHINLHGYPSHEWTRPLSGYVPQGFEMWTIPKGFFLIVRYQDDDFWAEYAEQFIQQLTAQLALNQQIVEFNRRQIALYQQHAGDTGFRIVNQFPCFVSKVEECDIPLQLITEFPDETLYGEAFVFAHEIQQQTVVTAYQVHQRLWQQYN</sequence>
<dbReference type="Pfam" id="PF00246">
    <property type="entry name" value="Peptidase_M14"/>
    <property type="match status" value="1"/>
</dbReference>